<proteinExistence type="predicted"/>
<reference evidence="1 2" key="1">
    <citation type="submission" date="2017-05" db="EMBL/GenBank/DDBJ databases">
        <authorList>
            <person name="Varghese N."/>
            <person name="Submissions S."/>
        </authorList>
    </citation>
    <scope>NUCLEOTIDE SEQUENCE [LARGE SCALE GENOMIC DNA]</scope>
    <source>
        <strain evidence="1 2">DSM 29734</strain>
    </source>
</reference>
<gene>
    <name evidence="1" type="ORF">SAMN06265373_101508</name>
</gene>
<comment type="caution">
    <text evidence="1">The sequence shown here is derived from an EMBL/GenBank/DDBJ whole genome shotgun (WGS) entry which is preliminary data.</text>
</comment>
<evidence type="ECO:0000313" key="1">
    <source>
        <dbReference type="EMBL" id="SMP04969.1"/>
    </source>
</evidence>
<dbReference type="RefSeq" id="WP_283424362.1">
    <property type="nucleotide sequence ID" value="NZ_FXTY01000001.1"/>
</dbReference>
<protein>
    <recommendedName>
        <fullName evidence="3">Bacterial SH3 domain protein</fullName>
    </recommendedName>
</protein>
<evidence type="ECO:0008006" key="3">
    <source>
        <dbReference type="Google" id="ProtNLM"/>
    </source>
</evidence>
<name>A0ABY1ND95_9RHOB</name>
<dbReference type="EMBL" id="FXTY01000001">
    <property type="protein sequence ID" value="SMP04969.1"/>
    <property type="molecule type" value="Genomic_DNA"/>
</dbReference>
<organism evidence="1 2">
    <name type="scientific">Shimia sagamensis</name>
    <dbReference type="NCBI Taxonomy" id="1566352"/>
    <lineage>
        <taxon>Bacteria</taxon>
        <taxon>Pseudomonadati</taxon>
        <taxon>Pseudomonadota</taxon>
        <taxon>Alphaproteobacteria</taxon>
        <taxon>Rhodobacterales</taxon>
        <taxon>Roseobacteraceae</taxon>
    </lineage>
</organism>
<evidence type="ECO:0000313" key="2">
    <source>
        <dbReference type="Proteomes" id="UP001157961"/>
    </source>
</evidence>
<accession>A0ABY1ND95</accession>
<dbReference type="Proteomes" id="UP001157961">
    <property type="component" value="Unassembled WGS sequence"/>
</dbReference>
<keyword evidence="2" id="KW-1185">Reference proteome</keyword>
<dbReference type="Gene3D" id="2.30.30.40">
    <property type="entry name" value="SH3 Domains"/>
    <property type="match status" value="1"/>
</dbReference>
<sequence length="205" mass="22252">MIRWLALLLLWPVTLLADPFPALYDVTGVANDDVLNIREEPSVNTPVIAELAFNARNIEVVGLSEDARWGLVNAMETSGWVALRYLMPVPGDHWAHPGAKLRCGGTEPFWNFSVNDNTSGQAVFEALALDETLTYSIKWQSGQTARPDLAIGLGGSGPEGNFSAVIRREACHDGMSDRNFGLDIDLFFHNGGEASGYEGCCSVVP</sequence>